<evidence type="ECO:0000313" key="2">
    <source>
        <dbReference type="EMBL" id="WPJ95461.1"/>
    </source>
</evidence>
<dbReference type="PANTHER" id="PTHR34322:SF2">
    <property type="entry name" value="TRANSPOSASE IS200-LIKE DOMAIN-CONTAINING PROTEIN"/>
    <property type="match status" value="1"/>
</dbReference>
<feature type="domain" description="Transposase IS200-like" evidence="1">
    <location>
        <begin position="9"/>
        <end position="122"/>
    </location>
</feature>
<sequence>MARKVRIEYAGAFYHVINRGNYRSWIFEPAGARVSFLECLSMCCRAMGWRLHSWCLMSNHYHLLIETPEPNLVEGMKWLQSTFANRFNRFRKAHGHVFQGRYQAILLDADAVGPVAHYIHLNPVRAGLVDVADLQKYEASSFSQLWHMKKRWSFSDFECCLDAAGGLADTPRGRRLYRDYLGWLCSDDSEQTRMGFEEMCRGWAKGSVEFKKSILKDHAEESFKRVVESEAKGMREPFWESLVKKNLKHLGKTPKDLISDKKGALWKVALARYLREQHLVPNGWLSENLSMGTPNSLSSQISRHRKQTHQAETPWRILVNQENVD</sequence>
<dbReference type="InterPro" id="IPR036515">
    <property type="entry name" value="Transposase_17_sf"/>
</dbReference>
<dbReference type="SUPFAM" id="SSF143422">
    <property type="entry name" value="Transposase IS200-like"/>
    <property type="match status" value="1"/>
</dbReference>
<dbReference type="RefSeq" id="WP_319832341.1">
    <property type="nucleotide sequence ID" value="NZ_CP138858.1"/>
</dbReference>
<reference evidence="2 3" key="1">
    <citation type="submission" date="2023-11" db="EMBL/GenBank/DDBJ databases">
        <title>Coraliomargarita sp. nov., isolated from marine algae.</title>
        <authorList>
            <person name="Lee J.K."/>
            <person name="Baek J.H."/>
            <person name="Kim J.M."/>
            <person name="Choi D.G."/>
            <person name="Jeon C.O."/>
        </authorList>
    </citation>
    <scope>NUCLEOTIDE SEQUENCE [LARGE SCALE GENOMIC DNA]</scope>
    <source>
        <strain evidence="2 3">J2-16</strain>
    </source>
</reference>
<organism evidence="2 3">
    <name type="scientific">Coraliomargarita algicola</name>
    <dbReference type="NCBI Taxonomy" id="3092156"/>
    <lineage>
        <taxon>Bacteria</taxon>
        <taxon>Pseudomonadati</taxon>
        <taxon>Verrucomicrobiota</taxon>
        <taxon>Opitutia</taxon>
        <taxon>Puniceicoccales</taxon>
        <taxon>Coraliomargaritaceae</taxon>
        <taxon>Coraliomargarita</taxon>
    </lineage>
</organism>
<evidence type="ECO:0000259" key="1">
    <source>
        <dbReference type="SMART" id="SM01321"/>
    </source>
</evidence>
<accession>A0ABZ0RJ79</accession>
<gene>
    <name evidence="2" type="ORF">SH580_18745</name>
</gene>
<proteinExistence type="predicted"/>
<name>A0ABZ0RJ79_9BACT</name>
<keyword evidence="3" id="KW-1185">Reference proteome</keyword>
<dbReference type="EMBL" id="CP138858">
    <property type="protein sequence ID" value="WPJ95461.1"/>
    <property type="molecule type" value="Genomic_DNA"/>
</dbReference>
<dbReference type="SMART" id="SM01321">
    <property type="entry name" value="Y1_Tnp"/>
    <property type="match status" value="1"/>
</dbReference>
<protein>
    <submittedName>
        <fullName evidence="2">Transposase</fullName>
    </submittedName>
</protein>
<dbReference type="Proteomes" id="UP001324993">
    <property type="component" value="Chromosome"/>
</dbReference>
<dbReference type="Pfam" id="PF01797">
    <property type="entry name" value="Y1_Tnp"/>
    <property type="match status" value="1"/>
</dbReference>
<dbReference type="PANTHER" id="PTHR34322">
    <property type="entry name" value="TRANSPOSASE, Y1_TNP DOMAIN-CONTAINING"/>
    <property type="match status" value="1"/>
</dbReference>
<evidence type="ECO:0000313" key="3">
    <source>
        <dbReference type="Proteomes" id="UP001324993"/>
    </source>
</evidence>
<dbReference type="Gene3D" id="3.30.70.1290">
    <property type="entry name" value="Transposase IS200-like"/>
    <property type="match status" value="1"/>
</dbReference>
<dbReference type="InterPro" id="IPR002686">
    <property type="entry name" value="Transposase_17"/>
</dbReference>